<keyword evidence="4" id="KW-1185">Reference proteome</keyword>
<dbReference type="Proteomes" id="UP001141806">
    <property type="component" value="Unassembled WGS sequence"/>
</dbReference>
<dbReference type="AlphaFoldDB" id="A0A9Q0QW01"/>
<name>A0A9Q0QW01_9MAGN</name>
<keyword evidence="1" id="KW-0812">Transmembrane</keyword>
<dbReference type="Pfam" id="PF03134">
    <property type="entry name" value="TB2_DP1_HVA22"/>
    <property type="match status" value="1"/>
</dbReference>
<evidence type="ECO:0000256" key="1">
    <source>
        <dbReference type="RuleBase" id="RU362006"/>
    </source>
</evidence>
<evidence type="ECO:0000313" key="3">
    <source>
        <dbReference type="EMBL" id="KAJ4973842.1"/>
    </source>
</evidence>
<evidence type="ECO:0000313" key="4">
    <source>
        <dbReference type="Proteomes" id="UP001141806"/>
    </source>
</evidence>
<evidence type="ECO:0000256" key="2">
    <source>
        <dbReference type="SAM" id="MobiDB-lite"/>
    </source>
</evidence>
<sequence length="144" mass="16738">MGRFWTLITHLHSLAGPAVMLLYPLYASVMAMESTSKVDDEQWLAYWILYSFLTLLEMLLEPLLQWMPFWYDIKLLFVAWLVLPQFRGSSFIYDRFVRDKLRRLGVHTKPPSTSGASPSKNKDKDKNNKFIDSVSPKKGGQEAY</sequence>
<keyword evidence="1" id="KW-1133">Transmembrane helix</keyword>
<dbReference type="GO" id="GO:0016020">
    <property type="term" value="C:membrane"/>
    <property type="evidence" value="ECO:0007669"/>
    <property type="project" value="UniProtKB-SubCell"/>
</dbReference>
<feature type="region of interest" description="Disordered" evidence="2">
    <location>
        <begin position="106"/>
        <end position="144"/>
    </location>
</feature>
<comment type="subcellular location">
    <subcellularLocation>
        <location evidence="1">Membrane</location>
        <topology evidence="1">Multi-pass membrane protein</topology>
    </subcellularLocation>
</comment>
<dbReference type="PANTHER" id="PTHR12300">
    <property type="entry name" value="HVA22-LIKE PROTEINS"/>
    <property type="match status" value="1"/>
</dbReference>
<gene>
    <name evidence="3" type="ORF">NE237_007016</name>
</gene>
<feature type="transmembrane region" description="Helical" evidence="1">
    <location>
        <begin position="44"/>
        <end position="67"/>
    </location>
</feature>
<feature type="compositionally biased region" description="Polar residues" evidence="2">
    <location>
        <begin position="110"/>
        <end position="119"/>
    </location>
</feature>
<protein>
    <recommendedName>
        <fullName evidence="1">HVA22-like protein</fullName>
    </recommendedName>
</protein>
<feature type="compositionally biased region" description="Basic and acidic residues" evidence="2">
    <location>
        <begin position="120"/>
        <end position="129"/>
    </location>
</feature>
<dbReference type="PANTHER" id="PTHR12300:SF139">
    <property type="entry name" value="HVA22-LIKE PROTEIN E"/>
    <property type="match status" value="1"/>
</dbReference>
<dbReference type="EMBL" id="JAMYWD010000004">
    <property type="protein sequence ID" value="KAJ4973842.1"/>
    <property type="molecule type" value="Genomic_DNA"/>
</dbReference>
<keyword evidence="1" id="KW-0472">Membrane</keyword>
<organism evidence="3 4">
    <name type="scientific">Protea cynaroides</name>
    <dbReference type="NCBI Taxonomy" id="273540"/>
    <lineage>
        <taxon>Eukaryota</taxon>
        <taxon>Viridiplantae</taxon>
        <taxon>Streptophyta</taxon>
        <taxon>Embryophyta</taxon>
        <taxon>Tracheophyta</taxon>
        <taxon>Spermatophyta</taxon>
        <taxon>Magnoliopsida</taxon>
        <taxon>Proteales</taxon>
        <taxon>Proteaceae</taxon>
        <taxon>Protea</taxon>
    </lineage>
</organism>
<reference evidence="3" key="1">
    <citation type="journal article" date="2023" name="Plant J.">
        <title>The genome of the king protea, Protea cynaroides.</title>
        <authorList>
            <person name="Chang J."/>
            <person name="Duong T.A."/>
            <person name="Schoeman C."/>
            <person name="Ma X."/>
            <person name="Roodt D."/>
            <person name="Barker N."/>
            <person name="Li Z."/>
            <person name="Van de Peer Y."/>
            <person name="Mizrachi E."/>
        </authorList>
    </citation>
    <scope>NUCLEOTIDE SEQUENCE</scope>
    <source>
        <tissue evidence="3">Young leaves</tissue>
    </source>
</reference>
<comment type="similarity">
    <text evidence="1">Belongs to the DP1 family.</text>
</comment>
<feature type="transmembrane region" description="Helical" evidence="1">
    <location>
        <begin position="73"/>
        <end position="93"/>
    </location>
</feature>
<accession>A0A9Q0QW01</accession>
<dbReference type="OrthoDB" id="10009287at2759"/>
<dbReference type="InterPro" id="IPR004345">
    <property type="entry name" value="TB2_DP1_HVA22"/>
</dbReference>
<feature type="transmembrane region" description="Helical" evidence="1">
    <location>
        <begin position="12"/>
        <end position="32"/>
    </location>
</feature>
<proteinExistence type="inferred from homology"/>
<comment type="caution">
    <text evidence="3">The sequence shown here is derived from an EMBL/GenBank/DDBJ whole genome shotgun (WGS) entry which is preliminary data.</text>
</comment>